<feature type="region of interest" description="Disordered" evidence="1">
    <location>
        <begin position="310"/>
        <end position="340"/>
    </location>
</feature>
<feature type="compositionally biased region" description="Acidic residues" evidence="1">
    <location>
        <begin position="324"/>
        <end position="340"/>
    </location>
</feature>
<organism evidence="2 3">
    <name type="scientific">Bacteroides stercorirosoris</name>
    <dbReference type="NCBI Taxonomy" id="871324"/>
    <lineage>
        <taxon>Bacteria</taxon>
        <taxon>Pseudomonadati</taxon>
        <taxon>Bacteroidota</taxon>
        <taxon>Bacteroidia</taxon>
        <taxon>Bacteroidales</taxon>
        <taxon>Bacteroidaceae</taxon>
        <taxon>Bacteroides</taxon>
    </lineage>
</organism>
<dbReference type="AlphaFoldDB" id="A0A1M6IRI3"/>
<sequence length="340" mass="37684">MKDTVFKSGYYSWIRPLPWLFALSWLLCFFASCERRELTYYMEAEITVTADWSHAGMPEEKDDGATLVIFPQDGSEPRVILTGERERTIVRLPRGTYDAILFNRSFTDFSNLLFTGMESMKSLEAYAKEVVTRADTRVIISSPDKLASGTVLNFEVTDDMLGNYAPPAARGVCPEGACRMHFTPTPLTRHIRVTLNVKGLHNVREVRCTLNGVPLSVFLHDGRAGEELGGQQFTVGNPVFAEGSFTDGRLTGELDVFGFDRSLSHSIALKALLVDGKTVVEQMLTDITVEEETDSAGNITLFIDASVPETFPDVKPEGGSDSGFDVDVDEWEDEEVDVPV</sequence>
<name>A0A1M6IRI3_9BACE</name>
<protein>
    <recommendedName>
        <fullName evidence="4">DUF5119 domain-containing protein</fullName>
    </recommendedName>
</protein>
<evidence type="ECO:0000256" key="1">
    <source>
        <dbReference type="SAM" id="MobiDB-lite"/>
    </source>
</evidence>
<evidence type="ECO:0000313" key="3">
    <source>
        <dbReference type="Proteomes" id="UP000184192"/>
    </source>
</evidence>
<dbReference type="Pfam" id="PF17145">
    <property type="entry name" value="DUF5119"/>
    <property type="match status" value="1"/>
</dbReference>
<dbReference type="EMBL" id="FQZN01000024">
    <property type="protein sequence ID" value="SHJ37063.1"/>
    <property type="molecule type" value="Genomic_DNA"/>
</dbReference>
<dbReference type="Proteomes" id="UP000184192">
    <property type="component" value="Unassembled WGS sequence"/>
</dbReference>
<accession>A0A1M6IRI3</accession>
<dbReference type="PROSITE" id="PS51257">
    <property type="entry name" value="PROKAR_LIPOPROTEIN"/>
    <property type="match status" value="1"/>
</dbReference>
<evidence type="ECO:0008006" key="4">
    <source>
        <dbReference type="Google" id="ProtNLM"/>
    </source>
</evidence>
<reference evidence="3" key="1">
    <citation type="submission" date="2016-11" db="EMBL/GenBank/DDBJ databases">
        <authorList>
            <person name="Varghese N."/>
            <person name="Submissions S."/>
        </authorList>
    </citation>
    <scope>NUCLEOTIDE SEQUENCE [LARGE SCALE GENOMIC DNA]</scope>
    <source>
        <strain evidence="3">DSM 26884</strain>
    </source>
</reference>
<proteinExistence type="predicted"/>
<evidence type="ECO:0000313" key="2">
    <source>
        <dbReference type="EMBL" id="SHJ37063.1"/>
    </source>
</evidence>
<dbReference type="eggNOG" id="ENOG5034AS1">
    <property type="taxonomic scope" value="Bacteria"/>
</dbReference>
<dbReference type="RefSeq" id="WP_081795759.1">
    <property type="nucleotide sequence ID" value="NZ_FQZN01000024.1"/>
</dbReference>
<gene>
    <name evidence="2" type="ORF">SAMN05444350_12484</name>
</gene>
<dbReference type="InterPro" id="IPR033410">
    <property type="entry name" value="DUF5119"/>
</dbReference>
<dbReference type="GeneID" id="92713627"/>
<keyword evidence="3" id="KW-1185">Reference proteome</keyword>